<feature type="compositionally biased region" description="Basic residues" evidence="1">
    <location>
        <begin position="181"/>
        <end position="191"/>
    </location>
</feature>
<feature type="region of interest" description="Disordered" evidence="1">
    <location>
        <begin position="49"/>
        <end position="113"/>
    </location>
</feature>
<feature type="region of interest" description="Disordered" evidence="1">
    <location>
        <begin position="1"/>
        <end position="36"/>
    </location>
</feature>
<keyword evidence="3" id="KW-1185">Reference proteome</keyword>
<comment type="caution">
    <text evidence="2">The sequence shown here is derived from an EMBL/GenBank/DDBJ whole genome shotgun (WGS) entry which is preliminary data.</text>
</comment>
<feature type="compositionally biased region" description="Basic and acidic residues" evidence="1">
    <location>
        <begin position="90"/>
        <end position="99"/>
    </location>
</feature>
<organism evidence="2 3">
    <name type="scientific">Sphaerosporella brunnea</name>
    <dbReference type="NCBI Taxonomy" id="1250544"/>
    <lineage>
        <taxon>Eukaryota</taxon>
        <taxon>Fungi</taxon>
        <taxon>Dikarya</taxon>
        <taxon>Ascomycota</taxon>
        <taxon>Pezizomycotina</taxon>
        <taxon>Pezizomycetes</taxon>
        <taxon>Pezizales</taxon>
        <taxon>Pyronemataceae</taxon>
        <taxon>Sphaerosporella</taxon>
    </lineage>
</organism>
<dbReference type="InParanoid" id="A0A5J5F1H2"/>
<evidence type="ECO:0000313" key="3">
    <source>
        <dbReference type="Proteomes" id="UP000326924"/>
    </source>
</evidence>
<proteinExistence type="predicted"/>
<dbReference type="AlphaFoldDB" id="A0A5J5F1H2"/>
<gene>
    <name evidence="2" type="ORF">FN846DRAFT_888689</name>
</gene>
<protein>
    <submittedName>
        <fullName evidence="2">Uncharacterized protein</fullName>
    </submittedName>
</protein>
<dbReference type="Proteomes" id="UP000326924">
    <property type="component" value="Unassembled WGS sequence"/>
</dbReference>
<accession>A0A5J5F1H2</accession>
<feature type="compositionally biased region" description="Low complexity" evidence="1">
    <location>
        <begin position="151"/>
        <end position="174"/>
    </location>
</feature>
<feature type="compositionally biased region" description="Polar residues" evidence="1">
    <location>
        <begin position="1"/>
        <end position="11"/>
    </location>
</feature>
<reference evidence="2 3" key="1">
    <citation type="submission" date="2019-09" db="EMBL/GenBank/DDBJ databases">
        <title>Draft genome of the ectomycorrhizal ascomycete Sphaerosporella brunnea.</title>
        <authorList>
            <consortium name="DOE Joint Genome Institute"/>
            <person name="Benucci G.M."/>
            <person name="Marozzi G."/>
            <person name="Antonielli L."/>
            <person name="Sanchez S."/>
            <person name="Marco P."/>
            <person name="Wang X."/>
            <person name="Falini L.B."/>
            <person name="Barry K."/>
            <person name="Haridas S."/>
            <person name="Lipzen A."/>
            <person name="Labutti K."/>
            <person name="Grigoriev I.V."/>
            <person name="Murat C."/>
            <person name="Martin F."/>
            <person name="Albertini E."/>
            <person name="Donnini D."/>
            <person name="Bonito G."/>
        </authorList>
    </citation>
    <scope>NUCLEOTIDE SEQUENCE [LARGE SCALE GENOMIC DNA]</scope>
    <source>
        <strain evidence="2 3">Sb_GMNB300</strain>
    </source>
</reference>
<feature type="region of interest" description="Disordered" evidence="1">
    <location>
        <begin position="139"/>
        <end position="191"/>
    </location>
</feature>
<evidence type="ECO:0000256" key="1">
    <source>
        <dbReference type="SAM" id="MobiDB-lite"/>
    </source>
</evidence>
<dbReference type="EMBL" id="VXIS01000052">
    <property type="protein sequence ID" value="KAA8909946.1"/>
    <property type="molecule type" value="Genomic_DNA"/>
</dbReference>
<feature type="compositionally biased region" description="Basic residues" evidence="1">
    <location>
        <begin position="19"/>
        <end position="28"/>
    </location>
</feature>
<name>A0A5J5F1H2_9PEZI</name>
<feature type="compositionally biased region" description="Polar residues" evidence="1">
    <location>
        <begin position="64"/>
        <end position="79"/>
    </location>
</feature>
<evidence type="ECO:0000313" key="2">
    <source>
        <dbReference type="EMBL" id="KAA8909946.1"/>
    </source>
</evidence>
<sequence>MLTPRPSNADTHQLPGRGARNRNARGRGLRVSGSYTEIDAGSELQVLATSEAPPDPRSHIFRGSNYTAERSTAQGSQGLPDTGRAVAESFRSRDRDRALPNRGMSDSSRDSAAGGVRLPVEYVVGGGRPSNHHVTLLAQEGDLRRPQTANMGSRGSSVPVVSSSSAMPSSGANHPHPPPRDRRRGRGRHSTNTRVVVPRIIRRDSQAPICIEGWVRTVTVPGRNMPSNRARQVLDDYERLFPEE</sequence>